<keyword evidence="4 6" id="KW-1133">Transmembrane helix</keyword>
<reference evidence="8" key="1">
    <citation type="submission" date="2019-08" db="EMBL/GenBank/DDBJ databases">
        <authorList>
            <person name="Kucharzyk K."/>
            <person name="Murdoch R.W."/>
            <person name="Higgins S."/>
            <person name="Loffler F."/>
        </authorList>
    </citation>
    <scope>NUCLEOTIDE SEQUENCE</scope>
</reference>
<keyword evidence="2" id="KW-0813">Transport</keyword>
<feature type="transmembrane region" description="Helical" evidence="6">
    <location>
        <begin position="234"/>
        <end position="257"/>
    </location>
</feature>
<comment type="subcellular location">
    <subcellularLocation>
        <location evidence="1">Membrane</location>
        <topology evidence="1">Multi-pass membrane protein</topology>
    </subcellularLocation>
</comment>
<evidence type="ECO:0000256" key="3">
    <source>
        <dbReference type="ARBA" id="ARBA00022692"/>
    </source>
</evidence>
<dbReference type="Gene3D" id="1.20.1740.10">
    <property type="entry name" value="Amino acid/polyamine transporter I"/>
    <property type="match status" value="1"/>
</dbReference>
<feature type="transmembrane region" description="Helical" evidence="6">
    <location>
        <begin position="356"/>
        <end position="379"/>
    </location>
</feature>
<dbReference type="GO" id="GO:0016020">
    <property type="term" value="C:membrane"/>
    <property type="evidence" value="ECO:0007669"/>
    <property type="project" value="UniProtKB-SubCell"/>
</dbReference>
<dbReference type="InterPro" id="IPR004841">
    <property type="entry name" value="AA-permease/SLC12A_dom"/>
</dbReference>
<comment type="caution">
    <text evidence="8">The sequence shown here is derived from an EMBL/GenBank/DDBJ whole genome shotgun (WGS) entry which is preliminary data.</text>
</comment>
<evidence type="ECO:0000256" key="6">
    <source>
        <dbReference type="SAM" id="Phobius"/>
    </source>
</evidence>
<feature type="transmembrane region" description="Helical" evidence="6">
    <location>
        <begin position="47"/>
        <end position="68"/>
    </location>
</feature>
<dbReference type="PANTHER" id="PTHR43495:SF5">
    <property type="entry name" value="GAMMA-AMINOBUTYRIC ACID PERMEASE"/>
    <property type="match status" value="1"/>
</dbReference>
<organism evidence="8">
    <name type="scientific">bioreactor metagenome</name>
    <dbReference type="NCBI Taxonomy" id="1076179"/>
    <lineage>
        <taxon>unclassified sequences</taxon>
        <taxon>metagenomes</taxon>
        <taxon>ecological metagenomes</taxon>
    </lineage>
</organism>
<keyword evidence="5 6" id="KW-0472">Membrane</keyword>
<evidence type="ECO:0000313" key="8">
    <source>
        <dbReference type="EMBL" id="MPM04828.1"/>
    </source>
</evidence>
<feature type="transmembrane region" description="Helical" evidence="6">
    <location>
        <begin position="400"/>
        <end position="418"/>
    </location>
</feature>
<feature type="transmembrane region" description="Helical" evidence="6">
    <location>
        <begin position="288"/>
        <end position="309"/>
    </location>
</feature>
<dbReference type="EMBL" id="VSSQ01001074">
    <property type="protein sequence ID" value="MPM04828.1"/>
    <property type="molecule type" value="Genomic_DNA"/>
</dbReference>
<dbReference type="PANTHER" id="PTHR43495">
    <property type="entry name" value="GABA PERMEASE"/>
    <property type="match status" value="1"/>
</dbReference>
<accession>A0A644WN05</accession>
<dbReference type="GO" id="GO:0055085">
    <property type="term" value="P:transmembrane transport"/>
    <property type="evidence" value="ECO:0007669"/>
    <property type="project" value="InterPro"/>
</dbReference>
<protein>
    <submittedName>
        <fullName evidence="8">Proline-specific permease ProY</fullName>
    </submittedName>
</protein>
<gene>
    <name evidence="8" type="primary">proY</name>
    <name evidence="8" type="ORF">SDC9_51109</name>
</gene>
<proteinExistence type="predicted"/>
<evidence type="ECO:0000256" key="5">
    <source>
        <dbReference type="ARBA" id="ARBA00023136"/>
    </source>
</evidence>
<evidence type="ECO:0000259" key="7">
    <source>
        <dbReference type="Pfam" id="PF00324"/>
    </source>
</evidence>
<feature type="transmembrane region" description="Helical" evidence="6">
    <location>
        <begin position="126"/>
        <end position="145"/>
    </location>
</feature>
<feature type="transmembrane region" description="Helical" evidence="6">
    <location>
        <begin position="424"/>
        <end position="441"/>
    </location>
</feature>
<feature type="domain" description="Amino acid permease/ SLC12A" evidence="7">
    <location>
        <begin position="22"/>
        <end position="440"/>
    </location>
</feature>
<evidence type="ECO:0000256" key="4">
    <source>
        <dbReference type="ARBA" id="ARBA00022989"/>
    </source>
</evidence>
<name>A0A644WN05_9ZZZZ</name>
<evidence type="ECO:0000256" key="2">
    <source>
        <dbReference type="ARBA" id="ARBA00022448"/>
    </source>
</evidence>
<feature type="transmembrane region" description="Helical" evidence="6">
    <location>
        <begin position="196"/>
        <end position="222"/>
    </location>
</feature>
<evidence type="ECO:0000256" key="1">
    <source>
        <dbReference type="ARBA" id="ARBA00004141"/>
    </source>
</evidence>
<sequence length="449" mass="49147">MMNNDDNESKNKYLNAYSLTGIGIGSLIGAGFFLGSSLALNQAGPSVVFAYLLGGAIMSQVLGAMTSIGINRSSNRTFRYFSEELLGPYIGTLLGWCVFVSGILTVCSEAIASGVFLSYWFPHVPLTALAYSVLFTVIGINAFGIKKLGFVESGMSFVKISALILFVILGVRFIFLNGTPVVPTPLSGFQAFFPNGISGILQSMLIVIFSYGGVSAVAMASSEVKDPKRDIPKASIMMTLGITFLYSASSILLAFLYRWDLLNTSESPFVTAFTVIGIQSASSIMNTIILISTISVMMASFYSCTRMLVSLSRKNKALIVFAKTTQHMFYRNAWVFVSAVMILIVGISYFVKGNLFSYLISACSYFTFLNWSVNLLTYLTWRKRCSGEEVYRSPLMAGKIGAVAALLSILILVVFSLKTKDFRIGFYVAFAISSIISLVYWSRKIKKIY</sequence>
<dbReference type="AlphaFoldDB" id="A0A644WN05"/>
<dbReference type="PIRSF" id="PIRSF006060">
    <property type="entry name" value="AA_transporter"/>
    <property type="match status" value="1"/>
</dbReference>
<dbReference type="Pfam" id="PF00324">
    <property type="entry name" value="AA_permease"/>
    <property type="match status" value="1"/>
</dbReference>
<feature type="transmembrane region" description="Helical" evidence="6">
    <location>
        <begin position="157"/>
        <end position="176"/>
    </location>
</feature>
<feature type="transmembrane region" description="Helical" evidence="6">
    <location>
        <begin position="89"/>
        <end position="120"/>
    </location>
</feature>
<feature type="transmembrane region" description="Helical" evidence="6">
    <location>
        <begin position="12"/>
        <end position="35"/>
    </location>
</feature>
<keyword evidence="3 6" id="KW-0812">Transmembrane</keyword>
<feature type="transmembrane region" description="Helical" evidence="6">
    <location>
        <begin position="329"/>
        <end position="350"/>
    </location>
</feature>